<dbReference type="AlphaFoldDB" id="A0A841FVX0"/>
<organism evidence="2 3">
    <name type="scientific">Phytomonospora endophytica</name>
    <dbReference type="NCBI Taxonomy" id="714109"/>
    <lineage>
        <taxon>Bacteria</taxon>
        <taxon>Bacillati</taxon>
        <taxon>Actinomycetota</taxon>
        <taxon>Actinomycetes</taxon>
        <taxon>Micromonosporales</taxon>
        <taxon>Micromonosporaceae</taxon>
        <taxon>Phytomonospora</taxon>
    </lineage>
</organism>
<dbReference type="SUPFAM" id="SSF50118">
    <property type="entry name" value="Cell growth inhibitor/plasmid maintenance toxic component"/>
    <property type="match status" value="1"/>
</dbReference>
<dbReference type="RefSeq" id="WP_184789460.1">
    <property type="nucleotide sequence ID" value="NZ_BONT01000033.1"/>
</dbReference>
<proteinExistence type="predicted"/>
<evidence type="ECO:0000313" key="3">
    <source>
        <dbReference type="Proteomes" id="UP000548476"/>
    </source>
</evidence>
<dbReference type="EMBL" id="JACHGT010000009">
    <property type="protein sequence ID" value="MBB6036629.1"/>
    <property type="molecule type" value="Genomic_DNA"/>
</dbReference>
<protein>
    <recommendedName>
        <fullName evidence="1">DUF1918 domain-containing protein</fullName>
    </recommendedName>
</protein>
<evidence type="ECO:0000313" key="2">
    <source>
        <dbReference type="EMBL" id="MBB6036629.1"/>
    </source>
</evidence>
<sequence length="68" mass="7302">MRASTGDRLRIHGRVIGQKDNCGVIVEVRGPDGGPPYRVRFDDGHESLVYPGPDCVVEPAATVDSPTL</sequence>
<keyword evidence="3" id="KW-1185">Reference proteome</keyword>
<dbReference type="Pfam" id="PF08940">
    <property type="entry name" value="DUF1918"/>
    <property type="match status" value="1"/>
</dbReference>
<dbReference type="Proteomes" id="UP000548476">
    <property type="component" value="Unassembled WGS sequence"/>
</dbReference>
<evidence type="ECO:0000259" key="1">
    <source>
        <dbReference type="Pfam" id="PF08940"/>
    </source>
</evidence>
<accession>A0A841FVX0</accession>
<dbReference type="Gene3D" id="2.30.30.440">
    <property type="entry name" value="Domain of unknown function DUF1918"/>
    <property type="match status" value="1"/>
</dbReference>
<name>A0A841FVX0_9ACTN</name>
<dbReference type="InterPro" id="IPR015035">
    <property type="entry name" value="DUF1918"/>
</dbReference>
<reference evidence="2 3" key="1">
    <citation type="submission" date="2020-08" db="EMBL/GenBank/DDBJ databases">
        <title>Genomic Encyclopedia of Type Strains, Phase IV (KMG-IV): sequencing the most valuable type-strain genomes for metagenomic binning, comparative biology and taxonomic classification.</title>
        <authorList>
            <person name="Goeker M."/>
        </authorList>
    </citation>
    <scope>NUCLEOTIDE SEQUENCE [LARGE SCALE GENOMIC DNA]</scope>
    <source>
        <strain evidence="2 3">YIM 65646</strain>
    </source>
</reference>
<feature type="domain" description="DUF1918" evidence="1">
    <location>
        <begin position="1"/>
        <end position="57"/>
    </location>
</feature>
<comment type="caution">
    <text evidence="2">The sequence shown here is derived from an EMBL/GenBank/DDBJ whole genome shotgun (WGS) entry which is preliminary data.</text>
</comment>
<gene>
    <name evidence="2" type="ORF">HNR73_004500</name>
</gene>